<dbReference type="Proteomes" id="UP001596226">
    <property type="component" value="Unassembled WGS sequence"/>
</dbReference>
<name>A0ABW1GZ25_9ACTN</name>
<dbReference type="Gene3D" id="2.115.10.10">
    <property type="entry name" value="Tachylectin 2"/>
    <property type="match status" value="1"/>
</dbReference>
<dbReference type="PANTHER" id="PTHR44103">
    <property type="entry name" value="PROPROTEIN CONVERTASE P"/>
    <property type="match status" value="1"/>
</dbReference>
<evidence type="ECO:0000256" key="1">
    <source>
        <dbReference type="ARBA" id="ARBA00022729"/>
    </source>
</evidence>
<keyword evidence="1" id="KW-0732">Signal</keyword>
<reference evidence="3" key="1">
    <citation type="journal article" date="2019" name="Int. J. Syst. Evol. Microbiol.">
        <title>The Global Catalogue of Microorganisms (GCM) 10K type strain sequencing project: providing services to taxonomists for standard genome sequencing and annotation.</title>
        <authorList>
            <consortium name="The Broad Institute Genomics Platform"/>
            <consortium name="The Broad Institute Genome Sequencing Center for Infectious Disease"/>
            <person name="Wu L."/>
            <person name="Ma J."/>
        </authorList>
    </citation>
    <scope>NUCLEOTIDE SEQUENCE [LARGE SCALE GENOMIC DNA]</scope>
    <source>
        <strain evidence="3">CGMCC 4.7144</strain>
    </source>
</reference>
<dbReference type="Pfam" id="PF13517">
    <property type="entry name" value="FG-GAP_3"/>
    <property type="match status" value="2"/>
</dbReference>
<organism evidence="2 3">
    <name type="scientific">Micromonospora vulcania</name>
    <dbReference type="NCBI Taxonomy" id="1441873"/>
    <lineage>
        <taxon>Bacteria</taxon>
        <taxon>Bacillati</taxon>
        <taxon>Actinomycetota</taxon>
        <taxon>Actinomycetes</taxon>
        <taxon>Micromonosporales</taxon>
        <taxon>Micromonosporaceae</taxon>
        <taxon>Micromonospora</taxon>
    </lineage>
</organism>
<protein>
    <submittedName>
        <fullName evidence="2">FG-GAP-like repeat-containing protein</fullName>
    </submittedName>
</protein>
<keyword evidence="3" id="KW-1185">Reference proteome</keyword>
<proteinExistence type="predicted"/>
<dbReference type="SUPFAM" id="SSF69318">
    <property type="entry name" value="Integrin alpha N-terminal domain"/>
    <property type="match status" value="1"/>
</dbReference>
<evidence type="ECO:0000313" key="2">
    <source>
        <dbReference type="EMBL" id="MFC5922654.1"/>
    </source>
</evidence>
<dbReference type="PANTHER" id="PTHR44103:SF1">
    <property type="entry name" value="PROPROTEIN CONVERTASE P"/>
    <property type="match status" value="1"/>
</dbReference>
<dbReference type="RefSeq" id="WP_377505850.1">
    <property type="nucleotide sequence ID" value="NZ_JBHSQS010000002.1"/>
</dbReference>
<gene>
    <name evidence="2" type="ORF">ACFQGL_04770</name>
</gene>
<dbReference type="InterPro" id="IPR013517">
    <property type="entry name" value="FG-GAP"/>
</dbReference>
<evidence type="ECO:0000313" key="3">
    <source>
        <dbReference type="Proteomes" id="UP001596226"/>
    </source>
</evidence>
<accession>A0ABW1GZ25</accession>
<dbReference type="EMBL" id="JBHSQS010000002">
    <property type="protein sequence ID" value="MFC5922654.1"/>
    <property type="molecule type" value="Genomic_DNA"/>
</dbReference>
<dbReference type="InterPro" id="IPR028994">
    <property type="entry name" value="Integrin_alpha_N"/>
</dbReference>
<sequence>MTAYRVSCARVIVDDIKRRGLARRAAAIAITTTIVESTIRNLTYGDRDSVGLYQQRPSQGWGTVEQILDPVYATGRFIRKMLEVDPNTWMTDPIGEVCQDVQNSARPSRYYEEASDGTTIAYALWNLSASPTKGNVSDVSGDGHADVLATKPDGTLWYYPNNMDSNPNHVPFVDGTNIGRDWAQFDRVMSADVSGDGHADVLATKPDGTMWYYPNNMDSNPGHLPFTDGTNIGRDWAQFNRVMSADVSGDGHADVLATKPDGTLWYYPNNMDSNPGHLPFTDGTNIGRDWAQYDRVMSADVSGDGHADVLATKPDGTLWYYPNNMDSNPGHLPFTDGTNIGRDWAQFNRVTSADVSGDGHADVLATKPDGTMWYYPNNMDSNPNHVPFVNGTNIGHDWAQYNRIF</sequence>
<comment type="caution">
    <text evidence="2">The sequence shown here is derived from an EMBL/GenBank/DDBJ whole genome shotgun (WGS) entry which is preliminary data.</text>
</comment>